<evidence type="ECO:0000256" key="7">
    <source>
        <dbReference type="ARBA" id="ARBA00022840"/>
    </source>
</evidence>
<comment type="subcellular location">
    <subcellularLocation>
        <location evidence="1">Membrane</location>
        <topology evidence="1">Multi-pass membrane protein</topology>
    </subcellularLocation>
</comment>
<dbReference type="InterPro" id="IPR017871">
    <property type="entry name" value="ABC_transporter-like_CS"/>
</dbReference>
<dbReference type="CDD" id="cd03250">
    <property type="entry name" value="ABCC_MRP_domain1"/>
    <property type="match status" value="1"/>
</dbReference>
<dbReference type="GO" id="GO:0005737">
    <property type="term" value="C:cytoplasm"/>
    <property type="evidence" value="ECO:0007669"/>
    <property type="project" value="UniProtKB-ARBA"/>
</dbReference>
<keyword evidence="16" id="KW-0378">Hydrolase</keyword>
<feature type="transmembrane region" description="Helical" evidence="12">
    <location>
        <begin position="1225"/>
        <end position="1246"/>
    </location>
</feature>
<accession>A0AA40KDQ5</accession>
<dbReference type="GO" id="GO:0016020">
    <property type="term" value="C:membrane"/>
    <property type="evidence" value="ECO:0007669"/>
    <property type="project" value="UniProtKB-SubCell"/>
</dbReference>
<feature type="transmembrane region" description="Helical" evidence="12">
    <location>
        <begin position="574"/>
        <end position="594"/>
    </location>
</feature>
<gene>
    <name evidence="16" type="ORF">B0T18DRAFT_425366</name>
</gene>
<proteinExistence type="inferred from homology"/>
<feature type="transmembrane region" description="Helical" evidence="12">
    <location>
        <begin position="98"/>
        <end position="119"/>
    </location>
</feature>
<keyword evidence="5" id="KW-0677">Repeat</keyword>
<dbReference type="GO" id="GO:0140359">
    <property type="term" value="F:ABC-type transporter activity"/>
    <property type="evidence" value="ECO:0007669"/>
    <property type="project" value="InterPro"/>
</dbReference>
<evidence type="ECO:0000256" key="1">
    <source>
        <dbReference type="ARBA" id="ARBA00004141"/>
    </source>
</evidence>
<feature type="transmembrane region" description="Helical" evidence="12">
    <location>
        <begin position="65"/>
        <end position="86"/>
    </location>
</feature>
<feature type="chain" id="PRO_5041208139" evidence="13">
    <location>
        <begin position="28"/>
        <end position="1581"/>
    </location>
</feature>
<feature type="transmembrane region" description="Helical" evidence="12">
    <location>
        <begin position="162"/>
        <end position="184"/>
    </location>
</feature>
<dbReference type="SUPFAM" id="SSF52540">
    <property type="entry name" value="P-loop containing nucleoside triphosphate hydrolases"/>
    <property type="match status" value="2"/>
</dbReference>
<feature type="compositionally biased region" description="Polar residues" evidence="11">
    <location>
        <begin position="1423"/>
        <end position="1449"/>
    </location>
</feature>
<dbReference type="FunFam" id="1.20.1560.10:FF:000013">
    <property type="entry name" value="ABC transporter C family member 2"/>
    <property type="match status" value="1"/>
</dbReference>
<keyword evidence="4 12" id="KW-0812">Transmembrane</keyword>
<feature type="transmembrane region" description="Helical" evidence="12">
    <location>
        <begin position="1198"/>
        <end position="1219"/>
    </location>
</feature>
<feature type="domain" description="ABC transmembrane type-1" evidence="15">
    <location>
        <begin position="419"/>
        <end position="603"/>
    </location>
</feature>
<comment type="caution">
    <text evidence="16">The sequence shown here is derived from an EMBL/GenBank/DDBJ whole genome shotgun (WGS) entry which is preliminary data.</text>
</comment>
<evidence type="ECO:0000256" key="2">
    <source>
        <dbReference type="ARBA" id="ARBA00009726"/>
    </source>
</evidence>
<evidence type="ECO:0000256" key="11">
    <source>
        <dbReference type="SAM" id="MobiDB-lite"/>
    </source>
</evidence>
<sequence>MPSDAFFLVTASALALTTLTTIPAVVAQTARRQTAKPATRYDDDDGEATPESLGAFSTTWQKGHILVWAAAGLGCQIAFSVLLDASHSSHDAPEGFSLQTWLLTAAWGLLGIQALAIAASRDSIWAYYQGARLAAAGTAVASVLLARLNVAHTWDKAAGRTGLVLCAVTTAATVGLILSSLLLPRRPDVFSNGRLVDRMFTTSAWSRLTFGWATTLMVLATKKGDLDLVDLARPRHDLRPDWQSAQWEARKVKDTFFRSLLRIYGWGVVKQWVTSALNVSISYAPWWITLRLLEFLESRVPGETSGSRIWLFLVWLGLAKIVNSLVEGWLFWTQINDLYVPMRSHLSAIVFEKAMRRKNIKGAGKTEQTPEPADQTPAETPAVTAETSAQTPETPETPAQTPPEPSKDNPDDAKSRQAVINLIGVDAKRVSDFSLFMFLFPTNITQLIISIWFLVSLLGWKPLVLGILSVSATMPINFIFSKWTLKTEEKLMKIRDQKLELVSEALNGIRQVKFSALEGGWEKRILQVREKELSAIMQLFKYTLVVDSVWNFVPAVLALTALGTYAWLEGNLSASVAFVSLGILSTLDFAIAALPGMIRYGIDAWVSLKRIEKFLDGPEIKEIRTFSDEGSPIVFKDASLSWPVDDEGELNQFVLGNVNLSFPPGELSVISGKTGSGKSLLLASILGEAELLSGSISIPRPPSLEERQDHKANAGNWILPSGIAFVGQQPWIENATLRDNILFGMPWDEERYEQTLASCALKKDIAALTDGDKTELGINGVNLSGGQKWRVTVARAIYSRAGILVLDDIFSAVDAHVSRHILEQCLGGAVCRGRTIILVTHHVGLVEKHARFIVELADGGIQYSGLTEQLREKKILDKIKSLDSQAVEGSAFSSDTEVEAEGAPLQKQPSKTPAKFVEDETRQKGAVKAHVYKTYIKRAGGFWYWAFLMIIFVTYQASELAQPWVIRLWTGRVEEAEVPALFQQTIAPSTHYHQYTLDAPGDGPRNGSQDIKFWLSLYAAACLISTIFGIARYATTFFAGYRASRTMFERILFTVLRAPLRWSDTVPVGRILNRLTADFDSIDKDLVSMLGWALNDWLMVVGICAASMMVSPLIAPVAALCLAACVWIARVYLIAARPAKRLDSTLKSPIFDLFGSTLTGLTTIRAFGRSAPYVQSMHTKIEEYSMVSLTLYLFNRWLAWNMSLAGIAFTVVVTVFVLARPGIDAALAGFVLSFTLRFSSAVLFSVRAASMLELEMNAVERVIEYSEIETENLGGEKPPAAWPTQGRLEVNDLVVGYAPHLPPVIKEVSFQISPAERVGVVGRTGAGKSSLTLALFRFIEPRSGSIYIDGLDISKINLADLRSRLAIIPQDPVLFSGTIRTNLDPFDNFTDSELHDSLRRVHLVSDSEAESAVASAGPPASDETSAGPSASEASPQATRTSTPTSSGPKNVNVFLDLGSPISEGGQNLSQGQRQLLCLARAIVSRPKIMVLDEATSAVDMATDTLIQRSIREEFGGSTLIVIAHRLSTIADFDRILVLADGEVVEFGTPKELWEEDGVFRSMCNESGEKEKLRGTILRGDE</sequence>
<keyword evidence="9 12" id="KW-0472">Membrane</keyword>
<dbReference type="CDD" id="cd18596">
    <property type="entry name" value="ABC_6TM_VMR1_D1_like"/>
    <property type="match status" value="1"/>
</dbReference>
<feature type="transmembrane region" description="Helical" evidence="12">
    <location>
        <begin position="1089"/>
        <end position="1108"/>
    </location>
</feature>
<dbReference type="FunFam" id="3.40.50.300:FF:000825">
    <property type="entry name" value="ABC bile acid transporter"/>
    <property type="match status" value="1"/>
</dbReference>
<dbReference type="Proteomes" id="UP001172155">
    <property type="component" value="Unassembled WGS sequence"/>
</dbReference>
<dbReference type="SUPFAM" id="SSF90123">
    <property type="entry name" value="ABC transporter transmembrane region"/>
    <property type="match status" value="2"/>
</dbReference>
<feature type="transmembrane region" description="Helical" evidence="12">
    <location>
        <begin position="131"/>
        <end position="150"/>
    </location>
</feature>
<evidence type="ECO:0000256" key="5">
    <source>
        <dbReference type="ARBA" id="ARBA00022737"/>
    </source>
</evidence>
<keyword evidence="7" id="KW-0067">ATP-binding</keyword>
<evidence type="ECO:0000313" key="17">
    <source>
        <dbReference type="Proteomes" id="UP001172155"/>
    </source>
</evidence>
<name>A0AA40KDQ5_9PEZI</name>
<feature type="region of interest" description="Disordered" evidence="11">
    <location>
        <begin position="1409"/>
        <end position="1453"/>
    </location>
</feature>
<evidence type="ECO:0000259" key="15">
    <source>
        <dbReference type="PROSITE" id="PS50929"/>
    </source>
</evidence>
<feature type="region of interest" description="Disordered" evidence="11">
    <location>
        <begin position="890"/>
        <end position="919"/>
    </location>
</feature>
<dbReference type="CDD" id="cd03244">
    <property type="entry name" value="ABCC_MRP_domain2"/>
    <property type="match status" value="1"/>
</dbReference>
<dbReference type="GO" id="GO:0005524">
    <property type="term" value="F:ATP binding"/>
    <property type="evidence" value="ECO:0007669"/>
    <property type="project" value="UniProtKB-KW"/>
</dbReference>
<feature type="transmembrane region" description="Helical" evidence="12">
    <location>
        <begin position="1114"/>
        <end position="1133"/>
    </location>
</feature>
<comment type="similarity">
    <text evidence="2">Belongs to the ABC transporter superfamily. ABCC family. Conjugate transporter (TC 3.A.1.208) subfamily.</text>
</comment>
<dbReference type="InterPro" id="IPR011527">
    <property type="entry name" value="ABC1_TM_dom"/>
</dbReference>
<evidence type="ECO:0000256" key="12">
    <source>
        <dbReference type="SAM" id="Phobius"/>
    </source>
</evidence>
<feature type="transmembrane region" description="Helical" evidence="12">
    <location>
        <begin position="435"/>
        <end position="457"/>
    </location>
</feature>
<feature type="compositionally biased region" description="Low complexity" evidence="11">
    <location>
        <begin position="376"/>
        <end position="399"/>
    </location>
</feature>
<feature type="domain" description="ABC transporter" evidence="14">
    <location>
        <begin position="633"/>
        <end position="883"/>
    </location>
</feature>
<dbReference type="InterPro" id="IPR050173">
    <property type="entry name" value="ABC_transporter_C-like"/>
</dbReference>
<dbReference type="SMART" id="SM00382">
    <property type="entry name" value="AAA"/>
    <property type="match status" value="2"/>
</dbReference>
<keyword evidence="13" id="KW-0732">Signal</keyword>
<feature type="domain" description="ABC transporter" evidence="14">
    <location>
        <begin position="1288"/>
        <end position="1565"/>
    </location>
</feature>
<keyword evidence="10" id="KW-0325">Glycoprotein</keyword>
<feature type="transmembrane region" description="Helical" evidence="12">
    <location>
        <begin position="942"/>
        <end position="958"/>
    </location>
</feature>
<dbReference type="Pfam" id="PF00005">
    <property type="entry name" value="ABC_tran"/>
    <property type="match status" value="2"/>
</dbReference>
<protein>
    <submittedName>
        <fullName evidence="16">P-loop containing nucleoside triphosphate hydrolase protein</fullName>
    </submittedName>
</protein>
<feature type="signal peptide" evidence="13">
    <location>
        <begin position="1"/>
        <end position="27"/>
    </location>
</feature>
<feature type="transmembrane region" description="Helical" evidence="12">
    <location>
        <begin position="309"/>
        <end position="332"/>
    </location>
</feature>
<evidence type="ECO:0000256" key="4">
    <source>
        <dbReference type="ARBA" id="ARBA00022692"/>
    </source>
</evidence>
<feature type="transmembrane region" description="Helical" evidence="12">
    <location>
        <begin position="463"/>
        <end position="485"/>
    </location>
</feature>
<keyword evidence="6" id="KW-0547">Nucleotide-binding</keyword>
<dbReference type="PROSITE" id="PS00211">
    <property type="entry name" value="ABC_TRANSPORTER_1"/>
    <property type="match status" value="1"/>
</dbReference>
<evidence type="ECO:0000256" key="6">
    <source>
        <dbReference type="ARBA" id="ARBA00022741"/>
    </source>
</evidence>
<feature type="transmembrane region" description="Helical" evidence="12">
    <location>
        <begin position="204"/>
        <end position="221"/>
    </location>
</feature>
<dbReference type="Pfam" id="PF00664">
    <property type="entry name" value="ABC_membrane"/>
    <property type="match status" value="2"/>
</dbReference>
<dbReference type="PROSITE" id="PS50893">
    <property type="entry name" value="ABC_TRANSPORTER_2"/>
    <property type="match status" value="2"/>
</dbReference>
<dbReference type="InterPro" id="IPR036640">
    <property type="entry name" value="ABC1_TM_sf"/>
</dbReference>
<dbReference type="CDD" id="cd18604">
    <property type="entry name" value="ABC_6TM_VMR1_D2_like"/>
    <property type="match status" value="1"/>
</dbReference>
<reference evidence="16" key="1">
    <citation type="submission" date="2023-06" db="EMBL/GenBank/DDBJ databases">
        <title>Genome-scale phylogeny and comparative genomics of the fungal order Sordariales.</title>
        <authorList>
            <consortium name="Lawrence Berkeley National Laboratory"/>
            <person name="Hensen N."/>
            <person name="Bonometti L."/>
            <person name="Westerberg I."/>
            <person name="Brannstrom I.O."/>
            <person name="Guillou S."/>
            <person name="Cros-Aarteil S."/>
            <person name="Calhoun S."/>
            <person name="Haridas S."/>
            <person name="Kuo A."/>
            <person name="Mondo S."/>
            <person name="Pangilinan J."/>
            <person name="Riley R."/>
            <person name="LaButti K."/>
            <person name="Andreopoulos B."/>
            <person name="Lipzen A."/>
            <person name="Chen C."/>
            <person name="Yanf M."/>
            <person name="Daum C."/>
            <person name="Ng V."/>
            <person name="Clum A."/>
            <person name="Steindorff A."/>
            <person name="Ohm R."/>
            <person name="Martin F."/>
            <person name="Silar P."/>
            <person name="Natvig D."/>
            <person name="Lalanne C."/>
            <person name="Gautier V."/>
            <person name="Ament-velasquez S.L."/>
            <person name="Kruys A."/>
            <person name="Hutchinson M.I."/>
            <person name="Powell A.J."/>
            <person name="Barry K."/>
            <person name="Miller A.N."/>
            <person name="Grigoriev I.V."/>
            <person name="Debuchy R."/>
            <person name="Gladieux P."/>
            <person name="Thoren M.H."/>
            <person name="Johannesson H."/>
        </authorList>
    </citation>
    <scope>NUCLEOTIDE SEQUENCE</scope>
    <source>
        <strain evidence="16">SMH3187-1</strain>
    </source>
</reference>
<organism evidence="16 17">
    <name type="scientific">Schizothecium vesticola</name>
    <dbReference type="NCBI Taxonomy" id="314040"/>
    <lineage>
        <taxon>Eukaryota</taxon>
        <taxon>Fungi</taxon>
        <taxon>Dikarya</taxon>
        <taxon>Ascomycota</taxon>
        <taxon>Pezizomycotina</taxon>
        <taxon>Sordariomycetes</taxon>
        <taxon>Sordariomycetidae</taxon>
        <taxon>Sordariales</taxon>
        <taxon>Schizotheciaceae</taxon>
        <taxon>Schizothecium</taxon>
    </lineage>
</organism>
<feature type="compositionally biased region" description="Low complexity" evidence="11">
    <location>
        <begin position="1409"/>
        <end position="1422"/>
    </location>
</feature>
<dbReference type="GO" id="GO:0016887">
    <property type="term" value="F:ATP hydrolysis activity"/>
    <property type="evidence" value="ECO:0007669"/>
    <property type="project" value="InterPro"/>
</dbReference>
<keyword evidence="3" id="KW-0813">Transport</keyword>
<dbReference type="InterPro" id="IPR003439">
    <property type="entry name" value="ABC_transporter-like_ATP-bd"/>
</dbReference>
<evidence type="ECO:0000256" key="13">
    <source>
        <dbReference type="SAM" id="SignalP"/>
    </source>
</evidence>
<evidence type="ECO:0000259" key="14">
    <source>
        <dbReference type="PROSITE" id="PS50893"/>
    </source>
</evidence>
<keyword evidence="17" id="KW-1185">Reference proteome</keyword>
<dbReference type="PANTHER" id="PTHR24223">
    <property type="entry name" value="ATP-BINDING CASSETTE SUB-FAMILY C"/>
    <property type="match status" value="1"/>
</dbReference>
<keyword evidence="8 12" id="KW-1133">Transmembrane helix</keyword>
<dbReference type="EMBL" id="JAUKUD010000001">
    <property type="protein sequence ID" value="KAK0755086.1"/>
    <property type="molecule type" value="Genomic_DNA"/>
</dbReference>
<dbReference type="Gene3D" id="1.20.1560.10">
    <property type="entry name" value="ABC transporter type 1, transmembrane domain"/>
    <property type="match status" value="2"/>
</dbReference>
<dbReference type="Gene3D" id="3.40.50.300">
    <property type="entry name" value="P-loop containing nucleotide triphosphate hydrolases"/>
    <property type="match status" value="2"/>
</dbReference>
<dbReference type="InterPro" id="IPR003593">
    <property type="entry name" value="AAA+_ATPase"/>
</dbReference>
<feature type="transmembrane region" description="Helical" evidence="12">
    <location>
        <begin position="549"/>
        <end position="568"/>
    </location>
</feature>
<feature type="region of interest" description="Disordered" evidence="11">
    <location>
        <begin position="361"/>
        <end position="413"/>
    </location>
</feature>
<feature type="domain" description="ABC transmembrane type-1" evidence="15">
    <location>
        <begin position="946"/>
        <end position="1254"/>
    </location>
</feature>
<dbReference type="PROSITE" id="PS50929">
    <property type="entry name" value="ABC_TM1F"/>
    <property type="match status" value="2"/>
</dbReference>
<feature type="transmembrane region" description="Helical" evidence="12">
    <location>
        <begin position="1013"/>
        <end position="1035"/>
    </location>
</feature>
<dbReference type="InterPro" id="IPR027417">
    <property type="entry name" value="P-loop_NTPase"/>
</dbReference>
<evidence type="ECO:0000313" key="16">
    <source>
        <dbReference type="EMBL" id="KAK0755086.1"/>
    </source>
</evidence>
<evidence type="ECO:0000256" key="3">
    <source>
        <dbReference type="ARBA" id="ARBA00022448"/>
    </source>
</evidence>
<evidence type="ECO:0000256" key="9">
    <source>
        <dbReference type="ARBA" id="ARBA00023136"/>
    </source>
</evidence>
<evidence type="ECO:0000256" key="10">
    <source>
        <dbReference type="ARBA" id="ARBA00023180"/>
    </source>
</evidence>
<evidence type="ECO:0000256" key="8">
    <source>
        <dbReference type="ARBA" id="ARBA00022989"/>
    </source>
</evidence>
<dbReference type="PANTHER" id="PTHR24223:SF456">
    <property type="entry name" value="MULTIDRUG RESISTANCE-ASSOCIATED PROTEIN LETHAL(2)03659"/>
    <property type="match status" value="1"/>
</dbReference>